<dbReference type="InterPro" id="IPR047785">
    <property type="entry name" value="tRNA_MNMC2"/>
</dbReference>
<dbReference type="eggNOG" id="COG4121">
    <property type="taxonomic scope" value="Bacteria"/>
</dbReference>
<keyword evidence="3" id="KW-1185">Reference proteome</keyword>
<name>A0A0A2MEW2_9FLAO</name>
<dbReference type="PANTHER" id="PTHR39963:SF1">
    <property type="entry name" value="MNMC-LIKE METHYLTRANSFERASE DOMAIN-CONTAINING PROTEIN"/>
    <property type="match status" value="1"/>
</dbReference>
<organism evidence="2 3">
    <name type="scientific">Flavobacterium suncheonense GH29-5 = DSM 17707</name>
    <dbReference type="NCBI Taxonomy" id="1121899"/>
    <lineage>
        <taxon>Bacteria</taxon>
        <taxon>Pseudomonadati</taxon>
        <taxon>Bacteroidota</taxon>
        <taxon>Flavobacteriia</taxon>
        <taxon>Flavobacteriales</taxon>
        <taxon>Flavobacteriaceae</taxon>
        <taxon>Flavobacterium</taxon>
    </lineage>
</organism>
<dbReference type="RefSeq" id="WP_026979922.1">
    <property type="nucleotide sequence ID" value="NZ_AUCZ01000004.1"/>
</dbReference>
<sequence>MKRKIIQTADGSSSLIVEDWGETYHSRHGAIQEAKHVFIQNGLSLFKEQSVAVLEIGFGTGLNAFITFLEAEKRQLKIDYVGVEAYPILKEEAEKLNYVTQLEANQYVAQFELMHTSEWGVSTTISDHFSLTKRQQYFNEISDENRFDLIYFDAFGFQYQPELWSVEIFRKMFVALKPNGILVTYACRGPIKRAMQEAGFTTRKLAGPPGKREMLRAEKIIT</sequence>
<dbReference type="InterPro" id="IPR008471">
    <property type="entry name" value="MnmC-like_methylTransf"/>
</dbReference>
<reference evidence="2 3" key="1">
    <citation type="submission" date="2013-09" db="EMBL/GenBank/DDBJ databases">
        <authorList>
            <person name="Zeng Z."/>
            <person name="Chen C."/>
        </authorList>
    </citation>
    <scope>NUCLEOTIDE SEQUENCE [LARGE SCALE GENOMIC DNA]</scope>
    <source>
        <strain evidence="2 3">GH29-5</strain>
    </source>
</reference>
<protein>
    <submittedName>
        <fullName evidence="2">SAM-dependent methyltransferase</fullName>
    </submittedName>
</protein>
<feature type="domain" description="MnmC-like methyltransferase" evidence="1">
    <location>
        <begin position="144"/>
        <end position="219"/>
    </location>
</feature>
<comment type="caution">
    <text evidence="2">The sequence shown here is derived from an EMBL/GenBank/DDBJ whole genome shotgun (WGS) entry which is preliminary data.</text>
</comment>
<dbReference type="InterPro" id="IPR029063">
    <property type="entry name" value="SAM-dependent_MTases_sf"/>
</dbReference>
<evidence type="ECO:0000313" key="3">
    <source>
        <dbReference type="Proteomes" id="UP000030121"/>
    </source>
</evidence>
<dbReference type="STRING" id="1121899.GCA_000430025_01172"/>
<dbReference type="NCBIfam" id="NF033855">
    <property type="entry name" value="tRNA_MNMC2"/>
    <property type="match status" value="1"/>
</dbReference>
<proteinExistence type="predicted"/>
<dbReference type="Proteomes" id="UP000030121">
    <property type="component" value="Unassembled WGS sequence"/>
</dbReference>
<dbReference type="PANTHER" id="PTHR39963">
    <property type="entry name" value="SLL0983 PROTEIN"/>
    <property type="match status" value="1"/>
</dbReference>
<dbReference type="GO" id="GO:0032259">
    <property type="term" value="P:methylation"/>
    <property type="evidence" value="ECO:0007669"/>
    <property type="project" value="UniProtKB-KW"/>
</dbReference>
<dbReference type="GO" id="GO:0016645">
    <property type="term" value="F:oxidoreductase activity, acting on the CH-NH group of donors"/>
    <property type="evidence" value="ECO:0007669"/>
    <property type="project" value="InterPro"/>
</dbReference>
<dbReference type="GO" id="GO:0004808">
    <property type="term" value="F:tRNA (5-methylaminomethyl-2-thiouridylate)(34)-methyltransferase activity"/>
    <property type="evidence" value="ECO:0007669"/>
    <property type="project" value="InterPro"/>
</dbReference>
<keyword evidence="2" id="KW-0489">Methyltransferase</keyword>
<accession>A0A0A2MEW2</accession>
<gene>
    <name evidence="2" type="ORF">Q764_01520</name>
</gene>
<dbReference type="Gene3D" id="3.40.50.150">
    <property type="entry name" value="Vaccinia Virus protein VP39"/>
    <property type="match status" value="1"/>
</dbReference>
<keyword evidence="2" id="KW-0808">Transferase</keyword>
<dbReference type="Pfam" id="PF05430">
    <property type="entry name" value="Methyltransf_30"/>
    <property type="match status" value="1"/>
</dbReference>
<evidence type="ECO:0000313" key="2">
    <source>
        <dbReference type="EMBL" id="KGO90824.1"/>
    </source>
</evidence>
<dbReference type="OrthoDB" id="9786494at2"/>
<dbReference type="AlphaFoldDB" id="A0A0A2MEW2"/>
<dbReference type="EMBL" id="JRLW01000001">
    <property type="protein sequence ID" value="KGO90824.1"/>
    <property type="molecule type" value="Genomic_DNA"/>
</dbReference>
<evidence type="ECO:0000259" key="1">
    <source>
        <dbReference type="Pfam" id="PF05430"/>
    </source>
</evidence>
<dbReference type="SUPFAM" id="SSF53335">
    <property type="entry name" value="S-adenosyl-L-methionine-dependent methyltransferases"/>
    <property type="match status" value="1"/>
</dbReference>